<dbReference type="Proteomes" id="UP000008810">
    <property type="component" value="Chromosome 1"/>
</dbReference>
<dbReference type="PANTHER" id="PTHR33165">
    <property type="entry name" value="F-BOX DOMAIN CONTAINING PROTEIN-LIKE-RELATED"/>
    <property type="match status" value="1"/>
</dbReference>
<dbReference type="EnsemblPlants" id="KQK17569">
    <property type="protein sequence ID" value="KQK17569"/>
    <property type="gene ID" value="BRADI_1g35380v3"/>
</dbReference>
<dbReference type="Gramene" id="KQK17569">
    <property type="protein sequence ID" value="KQK17569"/>
    <property type="gene ID" value="BRADI_1g35380v3"/>
</dbReference>
<evidence type="ECO:0000313" key="4">
    <source>
        <dbReference type="Proteomes" id="UP000008810"/>
    </source>
</evidence>
<dbReference type="InParanoid" id="I1GX34"/>
<name>I1GX34_BRADI</name>
<organism evidence="3">
    <name type="scientific">Brachypodium distachyon</name>
    <name type="common">Purple false brome</name>
    <name type="synonym">Trachynia distachya</name>
    <dbReference type="NCBI Taxonomy" id="15368"/>
    <lineage>
        <taxon>Eukaryota</taxon>
        <taxon>Viridiplantae</taxon>
        <taxon>Streptophyta</taxon>
        <taxon>Embryophyta</taxon>
        <taxon>Tracheophyta</taxon>
        <taxon>Spermatophyta</taxon>
        <taxon>Magnoliopsida</taxon>
        <taxon>Liliopsida</taxon>
        <taxon>Poales</taxon>
        <taxon>Poaceae</taxon>
        <taxon>BOP clade</taxon>
        <taxon>Pooideae</taxon>
        <taxon>Stipodae</taxon>
        <taxon>Brachypodieae</taxon>
        <taxon>Brachypodium</taxon>
    </lineage>
</organism>
<reference evidence="3" key="3">
    <citation type="submission" date="2018-08" db="UniProtKB">
        <authorList>
            <consortium name="EnsemblPlants"/>
        </authorList>
    </citation>
    <scope>IDENTIFICATION</scope>
    <source>
        <strain evidence="3">cv. Bd21</strain>
    </source>
</reference>
<dbReference type="EMBL" id="CM000880">
    <property type="protein sequence ID" value="KQK17569.1"/>
    <property type="molecule type" value="Genomic_DNA"/>
</dbReference>
<reference evidence="2" key="2">
    <citation type="submission" date="2017-06" db="EMBL/GenBank/DDBJ databases">
        <title>WGS assembly of Brachypodium distachyon.</title>
        <authorList>
            <consortium name="The International Brachypodium Initiative"/>
            <person name="Lucas S."/>
            <person name="Harmon-Smith M."/>
            <person name="Lail K."/>
            <person name="Tice H."/>
            <person name="Grimwood J."/>
            <person name="Bruce D."/>
            <person name="Barry K."/>
            <person name="Shu S."/>
            <person name="Lindquist E."/>
            <person name="Wang M."/>
            <person name="Pitluck S."/>
            <person name="Vogel J.P."/>
            <person name="Garvin D.F."/>
            <person name="Mockler T.C."/>
            <person name="Schmutz J."/>
            <person name="Rokhsar D."/>
            <person name="Bevan M.W."/>
        </authorList>
    </citation>
    <scope>NUCLEOTIDE SEQUENCE</scope>
    <source>
        <strain evidence="2">Bd21</strain>
    </source>
</reference>
<dbReference type="OrthoDB" id="689185at2759"/>
<proteinExistence type="predicted"/>
<sequence>MADWSVLPNDLVVKISELVLANEDLDHYVDFRAVCPQWRCATADPSMADGFELTNWMMLERELDRSTLDPGATGVVTFVNLGTGRFLLKDMPRLRSRYFFVGAAAGCGLLVLGEKAPPHRTLVYNPFTGAEIQFRAPIPAEQVNAVAVTTVTSSSSSSPSTMRVFIFTGHYGHSVIWADERSPSFQEARYTASWPEPGFVLQYMAASAGAVHATNTYGSIISSTDVVAEEKDEEESGRNIITMAAAIPGPSLVEEADSSEPDEHRYFLVRSEGELLLVRGKYRRTGPVVYKVDTVNKVLVPLRSIGSRAIFVSDLRCLALDASKFPTVQPGIIYYAGVSLVIARDYENVAGGWTEVPEDLDTECLECCCRPVTLPQIFANYCRAFEQHSELEKMLLFGDNCYTYSEWNEMDGNGE</sequence>
<dbReference type="PANTHER" id="PTHR33165:SF62">
    <property type="entry name" value="DUF295 DOMAIN-CONTAINING PROTEIN"/>
    <property type="match status" value="1"/>
</dbReference>
<dbReference type="AlphaFoldDB" id="I1GX34"/>
<dbReference type="OMA" id="PIIRMPP"/>
<gene>
    <name evidence="2" type="ORF">BRADI_1g35380v3</name>
</gene>
<dbReference type="eggNOG" id="ENOG502R3AC">
    <property type="taxonomic scope" value="Eukaryota"/>
</dbReference>
<keyword evidence="4" id="KW-1185">Reference proteome</keyword>
<evidence type="ECO:0000313" key="2">
    <source>
        <dbReference type="EMBL" id="KQK17569.1"/>
    </source>
</evidence>
<dbReference type="Pfam" id="PF03478">
    <property type="entry name" value="Beta-prop_KIB1-4"/>
    <property type="match status" value="1"/>
</dbReference>
<dbReference type="FunCoup" id="I1GX34">
    <property type="interactions" value="489"/>
</dbReference>
<evidence type="ECO:0000259" key="1">
    <source>
        <dbReference type="Pfam" id="PF03478"/>
    </source>
</evidence>
<dbReference type="HOGENOM" id="CLU_040241_3_0_1"/>
<evidence type="ECO:0000313" key="3">
    <source>
        <dbReference type="EnsemblPlants" id="KQK17569"/>
    </source>
</evidence>
<protein>
    <recommendedName>
        <fullName evidence="1">KIB1-4 beta-propeller domain-containing protein</fullName>
    </recommendedName>
</protein>
<reference evidence="2 3" key="1">
    <citation type="journal article" date="2010" name="Nature">
        <title>Genome sequencing and analysis of the model grass Brachypodium distachyon.</title>
        <authorList>
            <consortium name="International Brachypodium Initiative"/>
        </authorList>
    </citation>
    <scope>NUCLEOTIDE SEQUENCE [LARGE SCALE GENOMIC DNA]</scope>
    <source>
        <strain evidence="2 3">Bd21</strain>
    </source>
</reference>
<dbReference type="InterPro" id="IPR005174">
    <property type="entry name" value="KIB1-4_b-propeller"/>
</dbReference>
<accession>I1GX34</accession>
<feature type="domain" description="KIB1-4 beta-propeller" evidence="1">
    <location>
        <begin position="88"/>
        <end position="336"/>
    </location>
</feature>